<comment type="caution">
    <text evidence="2">The sequence shown here is derived from an EMBL/GenBank/DDBJ whole genome shotgun (WGS) entry which is preliminary data.</text>
</comment>
<dbReference type="Gene3D" id="3.30.457.10">
    <property type="entry name" value="Copper amine oxidase-like, N-terminal domain"/>
    <property type="match status" value="1"/>
</dbReference>
<dbReference type="Proteomes" id="UP000186666">
    <property type="component" value="Unassembled WGS sequence"/>
</dbReference>
<protein>
    <submittedName>
        <fullName evidence="2">Copper amine oxidase N-terminal domain-containing protein</fullName>
    </submittedName>
</protein>
<dbReference type="Pfam" id="PF07833">
    <property type="entry name" value="Cu_amine_oxidN1"/>
    <property type="match status" value="1"/>
</dbReference>
<organism evidence="2 3">
    <name type="scientific">Paenibacillus macquariensis</name>
    <dbReference type="NCBI Taxonomy" id="948756"/>
    <lineage>
        <taxon>Bacteria</taxon>
        <taxon>Bacillati</taxon>
        <taxon>Bacillota</taxon>
        <taxon>Bacilli</taxon>
        <taxon>Bacillales</taxon>
        <taxon>Paenibacillaceae</taxon>
        <taxon>Paenibacillus</taxon>
    </lineage>
</organism>
<dbReference type="InterPro" id="IPR036582">
    <property type="entry name" value="Mao_N_sf"/>
</dbReference>
<sequence>MKLLRYISILCVSICVFSGIELNSVSAGIVNDTDLKLKLNNSFVLYSNQQLPYADANGRTLIPLRLIGDVMGANISWIGKEKKAIVSMGKNTISLVLGQKTAIVNGEQKQLDTMVVSKNSTIMVPARFISETFGIKVGYNKSLNVVQLTDPRILSSERLAHIDEMQNLNVSFNNMIVPKSVTFFKDQKNSINNKQIDVKVMNYSSQTIKKGRLNSNVLYFASESKLSFIGTRGMINMSDNNLIDIKPNGVYTDNIYLVETIDDEPVRYIFCNYFVN</sequence>
<dbReference type="InterPro" id="IPR012854">
    <property type="entry name" value="Cu_amine_oxidase-like_N"/>
</dbReference>
<feature type="domain" description="Copper amine oxidase-like N-terminal" evidence="1">
    <location>
        <begin position="49"/>
        <end position="147"/>
    </location>
</feature>
<evidence type="ECO:0000313" key="3">
    <source>
        <dbReference type="Proteomes" id="UP000186666"/>
    </source>
</evidence>
<evidence type="ECO:0000259" key="1">
    <source>
        <dbReference type="Pfam" id="PF07833"/>
    </source>
</evidence>
<keyword evidence="3" id="KW-1185">Reference proteome</keyword>
<dbReference type="SUPFAM" id="SSF55383">
    <property type="entry name" value="Copper amine oxidase, domain N"/>
    <property type="match status" value="1"/>
</dbReference>
<evidence type="ECO:0000313" key="2">
    <source>
        <dbReference type="EMBL" id="SIR67561.1"/>
    </source>
</evidence>
<gene>
    <name evidence="2" type="ORF">SAMN05421578_13115</name>
</gene>
<accession>A0ABY1KDR6</accession>
<reference evidence="2 3" key="1">
    <citation type="submission" date="2017-01" db="EMBL/GenBank/DDBJ databases">
        <authorList>
            <person name="Varghese N."/>
            <person name="Submissions S."/>
        </authorList>
    </citation>
    <scope>NUCLEOTIDE SEQUENCE [LARGE SCALE GENOMIC DNA]</scope>
    <source>
        <strain evidence="2 3">ATCC 23464</strain>
    </source>
</reference>
<dbReference type="EMBL" id="FTNK01000031">
    <property type="protein sequence ID" value="SIR67561.1"/>
    <property type="molecule type" value="Genomic_DNA"/>
</dbReference>
<name>A0ABY1KDR6_9BACL</name>
<dbReference type="RefSeq" id="WP_068586217.1">
    <property type="nucleotide sequence ID" value="NZ_FTNK01000031.1"/>
</dbReference>
<proteinExistence type="predicted"/>